<evidence type="ECO:0000256" key="3">
    <source>
        <dbReference type="SAM" id="Coils"/>
    </source>
</evidence>
<dbReference type="SMART" id="SM00387">
    <property type="entry name" value="HATPase_c"/>
    <property type="match status" value="1"/>
</dbReference>
<evidence type="ECO:0000259" key="4">
    <source>
        <dbReference type="PROSITE" id="PS50109"/>
    </source>
</evidence>
<evidence type="ECO:0000313" key="6">
    <source>
        <dbReference type="Proteomes" id="UP001201273"/>
    </source>
</evidence>
<dbReference type="EC" id="2.7.13.3" evidence="2"/>
<dbReference type="InterPro" id="IPR003594">
    <property type="entry name" value="HATPase_dom"/>
</dbReference>
<dbReference type="InterPro" id="IPR029016">
    <property type="entry name" value="GAF-like_dom_sf"/>
</dbReference>
<dbReference type="SUPFAM" id="SSF47384">
    <property type="entry name" value="Homodimeric domain of signal transducing histidine kinase"/>
    <property type="match status" value="1"/>
</dbReference>
<proteinExistence type="predicted"/>
<dbReference type="PANTHER" id="PTHR43065:SF47">
    <property type="match status" value="1"/>
</dbReference>
<dbReference type="InterPro" id="IPR036890">
    <property type="entry name" value="HATPase_C_sf"/>
</dbReference>
<comment type="caution">
    <text evidence="5">The sequence shown here is derived from an EMBL/GenBank/DDBJ whole genome shotgun (WGS) entry which is preliminary data.</text>
</comment>
<dbReference type="Gene3D" id="1.10.287.130">
    <property type="match status" value="1"/>
</dbReference>
<organism evidence="5 6">
    <name type="scientific">Motilimonas cestriensis</name>
    <dbReference type="NCBI Taxonomy" id="2742685"/>
    <lineage>
        <taxon>Bacteria</taxon>
        <taxon>Pseudomonadati</taxon>
        <taxon>Pseudomonadota</taxon>
        <taxon>Gammaproteobacteria</taxon>
        <taxon>Alteromonadales</taxon>
        <taxon>Alteromonadales genera incertae sedis</taxon>
        <taxon>Motilimonas</taxon>
    </lineage>
</organism>
<name>A0ABS8W8J9_9GAMM</name>
<reference evidence="5 6" key="1">
    <citation type="journal article" date="2022" name="Environ. Microbiol. Rep.">
        <title>Eco-phylogenetic analyses reveal divergent evolution of vitamin B12 metabolism in the marine bacterial family 'Psychromonadaceae'.</title>
        <authorList>
            <person name="Jin X."/>
            <person name="Yang Y."/>
            <person name="Cao H."/>
            <person name="Gao B."/>
            <person name="Zhao Z."/>
        </authorList>
    </citation>
    <scope>NUCLEOTIDE SEQUENCE [LARGE SCALE GENOMIC DNA]</scope>
    <source>
        <strain evidence="5 6">MKS20</strain>
    </source>
</reference>
<gene>
    <name evidence="5" type="ORF">K6Y31_04545</name>
</gene>
<evidence type="ECO:0000256" key="2">
    <source>
        <dbReference type="ARBA" id="ARBA00012438"/>
    </source>
</evidence>
<dbReference type="InterPro" id="IPR005467">
    <property type="entry name" value="His_kinase_dom"/>
</dbReference>
<dbReference type="Pfam" id="PF02518">
    <property type="entry name" value="HATPase_c"/>
    <property type="match status" value="1"/>
</dbReference>
<dbReference type="EMBL" id="JAIMJA010000003">
    <property type="protein sequence ID" value="MCE2594078.1"/>
    <property type="molecule type" value="Genomic_DNA"/>
</dbReference>
<keyword evidence="3" id="KW-0175">Coiled coil</keyword>
<dbReference type="RefSeq" id="WP_233051655.1">
    <property type="nucleotide sequence ID" value="NZ_JAIMJA010000003.1"/>
</dbReference>
<evidence type="ECO:0000313" key="5">
    <source>
        <dbReference type="EMBL" id="MCE2594078.1"/>
    </source>
</evidence>
<dbReference type="Gene3D" id="3.30.450.40">
    <property type="match status" value="1"/>
</dbReference>
<feature type="coiled-coil region" evidence="3">
    <location>
        <begin position="214"/>
        <end position="266"/>
    </location>
</feature>
<sequence length="508" mass="57085">MARLITYSDDASSELLDNTDQSKAFYHQLFLLHEISINLSQAQTLDELYRLAVTACIEQLEIDRMGILMIDKERDWMFGTWGTDDLGNIRSEADYASPMREDVKKVIREMSTRGKVCVWHDQDLYEFTDTPGEVATVGKGWNAAIAIWDKDDVIGWIACDNLLKHKPFQTYQSHILRLFGSLLGEFIKLKHAEQSLYQLNEELENRILIRTAELTQAQLDLEKINSELEEKVLNRTASLNEKTLRLEKALQDLTETQQDLMEAEKHRALNHLVIGMAHELNTPLGIIKTAASLQPELLNELNSDLAAGKVSKSRLTQVIQNGLEGYDIINTNISKMADLVTQFKRLSVVSNSASNIESIQLNTWLKQALKLAISHYNKPQHVSLVIQVTPDKAEIKADSWMLAQILEDLVLNSLEHGFDNQDQEIIKVSAVLVGNSCEIQFEDNGGGIDPAIVASIYDPFFTSARGEGRKGLGLNLVYNLITQGLKGEISHYRPPTGGCGFRIVIPCH</sequence>
<dbReference type="Gene3D" id="3.30.565.10">
    <property type="entry name" value="Histidine kinase-like ATPase, C-terminal domain"/>
    <property type="match status" value="1"/>
</dbReference>
<feature type="domain" description="Histidine kinase" evidence="4">
    <location>
        <begin position="275"/>
        <end position="508"/>
    </location>
</feature>
<evidence type="ECO:0000256" key="1">
    <source>
        <dbReference type="ARBA" id="ARBA00000085"/>
    </source>
</evidence>
<comment type="catalytic activity">
    <reaction evidence="1">
        <text>ATP + protein L-histidine = ADP + protein N-phospho-L-histidine.</text>
        <dbReference type="EC" id="2.7.13.3"/>
    </reaction>
</comment>
<dbReference type="Proteomes" id="UP001201273">
    <property type="component" value="Unassembled WGS sequence"/>
</dbReference>
<dbReference type="InterPro" id="IPR036097">
    <property type="entry name" value="HisK_dim/P_sf"/>
</dbReference>
<protein>
    <recommendedName>
        <fullName evidence="2">histidine kinase</fullName>
        <ecNumber evidence="2">2.7.13.3</ecNumber>
    </recommendedName>
</protein>
<accession>A0ABS8W8J9</accession>
<dbReference type="PROSITE" id="PS50109">
    <property type="entry name" value="HIS_KIN"/>
    <property type="match status" value="1"/>
</dbReference>
<keyword evidence="6" id="KW-1185">Reference proteome</keyword>
<dbReference type="PANTHER" id="PTHR43065">
    <property type="entry name" value="SENSOR HISTIDINE KINASE"/>
    <property type="match status" value="1"/>
</dbReference>
<dbReference type="InterPro" id="IPR003661">
    <property type="entry name" value="HisK_dim/P_dom"/>
</dbReference>
<dbReference type="CDD" id="cd00082">
    <property type="entry name" value="HisKA"/>
    <property type="match status" value="1"/>
</dbReference>
<dbReference type="SUPFAM" id="SSF55781">
    <property type="entry name" value="GAF domain-like"/>
    <property type="match status" value="1"/>
</dbReference>
<dbReference type="SUPFAM" id="SSF55874">
    <property type="entry name" value="ATPase domain of HSP90 chaperone/DNA topoisomerase II/histidine kinase"/>
    <property type="match status" value="1"/>
</dbReference>